<gene>
    <name evidence="6" type="ORF">ASPBRDRAFT_130999</name>
</gene>
<evidence type="ECO:0000313" key="6">
    <source>
        <dbReference type="EMBL" id="OJJ69644.1"/>
    </source>
</evidence>
<dbReference type="RefSeq" id="XP_067476893.1">
    <property type="nucleotide sequence ID" value="XM_067618285.1"/>
</dbReference>
<evidence type="ECO:0000256" key="3">
    <source>
        <dbReference type="ARBA" id="ARBA00023008"/>
    </source>
</evidence>
<dbReference type="GO" id="GO:0016491">
    <property type="term" value="F:oxidoreductase activity"/>
    <property type="evidence" value="ECO:0007669"/>
    <property type="project" value="UniProtKB-KW"/>
</dbReference>
<keyword evidence="7" id="KW-1185">Reference proteome</keyword>
<dbReference type="STRING" id="767769.A0A1L9UDA4"/>
<dbReference type="OrthoDB" id="6132182at2759"/>
<dbReference type="PANTHER" id="PTHR11474">
    <property type="entry name" value="TYROSINASE FAMILY MEMBER"/>
    <property type="match status" value="1"/>
</dbReference>
<keyword evidence="2" id="KW-0560">Oxidoreductase</keyword>
<dbReference type="InterPro" id="IPR002227">
    <property type="entry name" value="Tyrosinase_Cu-bd"/>
</dbReference>
<dbReference type="GeneID" id="93570773"/>
<evidence type="ECO:0000256" key="4">
    <source>
        <dbReference type="SAM" id="SignalP"/>
    </source>
</evidence>
<protein>
    <recommendedName>
        <fullName evidence="5">Tyrosinase copper-binding domain-containing protein</fullName>
    </recommendedName>
</protein>
<feature type="signal peptide" evidence="4">
    <location>
        <begin position="1"/>
        <end position="19"/>
    </location>
</feature>
<dbReference type="OMA" id="PNDQYPG"/>
<organism evidence="6 7">
    <name type="scientific">Aspergillus brasiliensis (strain CBS 101740 / IMI 381727 / IBT 21946)</name>
    <dbReference type="NCBI Taxonomy" id="767769"/>
    <lineage>
        <taxon>Eukaryota</taxon>
        <taxon>Fungi</taxon>
        <taxon>Dikarya</taxon>
        <taxon>Ascomycota</taxon>
        <taxon>Pezizomycotina</taxon>
        <taxon>Eurotiomycetes</taxon>
        <taxon>Eurotiomycetidae</taxon>
        <taxon>Eurotiales</taxon>
        <taxon>Aspergillaceae</taxon>
        <taxon>Aspergillus</taxon>
        <taxon>Aspergillus subgen. Circumdati</taxon>
    </lineage>
</organism>
<evidence type="ECO:0000256" key="2">
    <source>
        <dbReference type="ARBA" id="ARBA00023002"/>
    </source>
</evidence>
<dbReference type="PRINTS" id="PR00092">
    <property type="entry name" value="TYROSINASE"/>
</dbReference>
<evidence type="ECO:0000313" key="7">
    <source>
        <dbReference type="Proteomes" id="UP000184499"/>
    </source>
</evidence>
<name>A0A1L9UDA4_ASPBC</name>
<dbReference type="PROSITE" id="PS00498">
    <property type="entry name" value="TYROSINASE_2"/>
    <property type="match status" value="1"/>
</dbReference>
<dbReference type="InterPro" id="IPR050316">
    <property type="entry name" value="Tyrosinase/Hemocyanin"/>
</dbReference>
<dbReference type="PANTHER" id="PTHR11474:SF125">
    <property type="entry name" value="N-ACETYL-6-HYDROXYTRYPTOPHAN OXIDASE IVOB-RELATED"/>
    <property type="match status" value="1"/>
</dbReference>
<dbReference type="VEuPathDB" id="FungiDB:ASPBRDRAFT_130999"/>
<dbReference type="Gene3D" id="1.10.1280.10">
    <property type="entry name" value="Di-copper center containing domain from catechol oxidase"/>
    <property type="match status" value="1"/>
</dbReference>
<keyword evidence="1" id="KW-0479">Metal-binding</keyword>
<evidence type="ECO:0000256" key="1">
    <source>
        <dbReference type="ARBA" id="ARBA00022723"/>
    </source>
</evidence>
<proteinExistence type="predicted"/>
<dbReference type="Proteomes" id="UP000184499">
    <property type="component" value="Unassembled WGS sequence"/>
</dbReference>
<dbReference type="AlphaFoldDB" id="A0A1L9UDA4"/>
<dbReference type="GO" id="GO:0046872">
    <property type="term" value="F:metal ion binding"/>
    <property type="evidence" value="ECO:0007669"/>
    <property type="project" value="UniProtKB-KW"/>
</dbReference>
<keyword evidence="4" id="KW-0732">Signal</keyword>
<accession>A0A1L9UDA4</accession>
<feature type="chain" id="PRO_5012386127" description="Tyrosinase copper-binding domain-containing protein" evidence="4">
    <location>
        <begin position="20"/>
        <end position="365"/>
    </location>
</feature>
<reference evidence="7" key="1">
    <citation type="journal article" date="2017" name="Genome Biol.">
        <title>Comparative genomics reveals high biological diversity and specific adaptations in the industrially and medically important fungal genus Aspergillus.</title>
        <authorList>
            <person name="de Vries R.P."/>
            <person name="Riley R."/>
            <person name="Wiebenga A."/>
            <person name="Aguilar-Osorio G."/>
            <person name="Amillis S."/>
            <person name="Uchima C.A."/>
            <person name="Anderluh G."/>
            <person name="Asadollahi M."/>
            <person name="Askin M."/>
            <person name="Barry K."/>
            <person name="Battaglia E."/>
            <person name="Bayram O."/>
            <person name="Benocci T."/>
            <person name="Braus-Stromeyer S.A."/>
            <person name="Caldana C."/>
            <person name="Canovas D."/>
            <person name="Cerqueira G.C."/>
            <person name="Chen F."/>
            <person name="Chen W."/>
            <person name="Choi C."/>
            <person name="Clum A."/>
            <person name="Dos Santos R.A."/>
            <person name="Damasio A.R."/>
            <person name="Diallinas G."/>
            <person name="Emri T."/>
            <person name="Fekete E."/>
            <person name="Flipphi M."/>
            <person name="Freyberg S."/>
            <person name="Gallo A."/>
            <person name="Gournas C."/>
            <person name="Habgood R."/>
            <person name="Hainaut M."/>
            <person name="Harispe M.L."/>
            <person name="Henrissat B."/>
            <person name="Hilden K.S."/>
            <person name="Hope R."/>
            <person name="Hossain A."/>
            <person name="Karabika E."/>
            <person name="Karaffa L."/>
            <person name="Karanyi Z."/>
            <person name="Krasevec N."/>
            <person name="Kuo A."/>
            <person name="Kusch H."/>
            <person name="LaButti K."/>
            <person name="Lagendijk E.L."/>
            <person name="Lapidus A."/>
            <person name="Levasseur A."/>
            <person name="Lindquist E."/>
            <person name="Lipzen A."/>
            <person name="Logrieco A.F."/>
            <person name="MacCabe A."/>
            <person name="Maekelae M.R."/>
            <person name="Malavazi I."/>
            <person name="Melin P."/>
            <person name="Meyer V."/>
            <person name="Mielnichuk N."/>
            <person name="Miskei M."/>
            <person name="Molnar A.P."/>
            <person name="Mule G."/>
            <person name="Ngan C.Y."/>
            <person name="Orejas M."/>
            <person name="Orosz E."/>
            <person name="Ouedraogo J.P."/>
            <person name="Overkamp K.M."/>
            <person name="Park H.-S."/>
            <person name="Perrone G."/>
            <person name="Piumi F."/>
            <person name="Punt P.J."/>
            <person name="Ram A.F."/>
            <person name="Ramon A."/>
            <person name="Rauscher S."/>
            <person name="Record E."/>
            <person name="Riano-Pachon D.M."/>
            <person name="Robert V."/>
            <person name="Roehrig J."/>
            <person name="Ruller R."/>
            <person name="Salamov A."/>
            <person name="Salih N.S."/>
            <person name="Samson R.A."/>
            <person name="Sandor E."/>
            <person name="Sanguinetti M."/>
            <person name="Schuetze T."/>
            <person name="Sepcic K."/>
            <person name="Shelest E."/>
            <person name="Sherlock G."/>
            <person name="Sophianopoulou V."/>
            <person name="Squina F.M."/>
            <person name="Sun H."/>
            <person name="Susca A."/>
            <person name="Todd R.B."/>
            <person name="Tsang A."/>
            <person name="Unkles S.E."/>
            <person name="van de Wiele N."/>
            <person name="van Rossen-Uffink D."/>
            <person name="Oliveira J.V."/>
            <person name="Vesth T.C."/>
            <person name="Visser J."/>
            <person name="Yu J.-H."/>
            <person name="Zhou M."/>
            <person name="Andersen M.R."/>
            <person name="Archer D.B."/>
            <person name="Baker S.E."/>
            <person name="Benoit I."/>
            <person name="Brakhage A.A."/>
            <person name="Braus G.H."/>
            <person name="Fischer R."/>
            <person name="Frisvad J.C."/>
            <person name="Goldman G.H."/>
            <person name="Houbraken J."/>
            <person name="Oakley B."/>
            <person name="Pocsi I."/>
            <person name="Scazzocchio C."/>
            <person name="Seiboth B."/>
            <person name="vanKuyk P.A."/>
            <person name="Wortman J."/>
            <person name="Dyer P.S."/>
            <person name="Grigoriev I.V."/>
        </authorList>
    </citation>
    <scope>NUCLEOTIDE SEQUENCE [LARGE SCALE GENOMIC DNA]</scope>
    <source>
        <strain evidence="7">CBS 101740 / IMI 381727 / IBT 21946</strain>
    </source>
</reference>
<sequence>MRPWSTILLLPVLVASSTTDRCRPAQASCRKEWYVMHASSHCGANITRGDLSTQERTDYIDAAWCLRGRPAVLPNDEYPGVRDRYDDFVATHINYTLNIHNDGLLLPWHRHFLYLYEKALQDECNYQGTVPYWNWPLNPDLTTSPLFDGSPTSLSGNGAPQNNTATLCPLNINPCPSPGTGGGCITTGPLSNWTAHLGPFSLSQVIPFGDLPANAFAYNPRCLMRNFTTDWLAALNTQDKVDSMLAAADIQEFLGLMSPSAIGYAGAHEGGHAGIGANMLDTFASTQDPVFFLHHAMVDRVWTLWQLEDWESRKEAVNGTTVVHDPPGAPVVTLDTVMEFGVLDVPRRVEEVMDTLGGEYCYRYD</sequence>
<dbReference type="SUPFAM" id="SSF48056">
    <property type="entry name" value="Di-copper centre-containing domain"/>
    <property type="match status" value="1"/>
</dbReference>
<dbReference type="Pfam" id="PF00264">
    <property type="entry name" value="Tyrosinase"/>
    <property type="match status" value="1"/>
</dbReference>
<dbReference type="EMBL" id="KV878688">
    <property type="protein sequence ID" value="OJJ69644.1"/>
    <property type="molecule type" value="Genomic_DNA"/>
</dbReference>
<feature type="domain" description="Tyrosinase copper-binding" evidence="5">
    <location>
        <begin position="288"/>
        <end position="299"/>
    </location>
</feature>
<keyword evidence="3" id="KW-0186">Copper</keyword>
<dbReference type="InterPro" id="IPR008922">
    <property type="entry name" value="Di-copper_centre_dom_sf"/>
</dbReference>
<evidence type="ECO:0000259" key="5">
    <source>
        <dbReference type="PROSITE" id="PS00498"/>
    </source>
</evidence>